<dbReference type="InterPro" id="IPR019734">
    <property type="entry name" value="TPR_rpt"/>
</dbReference>
<dbReference type="RefSeq" id="WP_103900984.1">
    <property type="nucleotide sequence ID" value="NZ_PQWB01000008.1"/>
</dbReference>
<dbReference type="InterPro" id="IPR011990">
    <property type="entry name" value="TPR-like_helical_dom_sf"/>
</dbReference>
<dbReference type="Gene3D" id="1.25.40.10">
    <property type="entry name" value="Tetratricopeptide repeat domain"/>
    <property type="match status" value="2"/>
</dbReference>
<dbReference type="SUPFAM" id="SSF48452">
    <property type="entry name" value="TPR-like"/>
    <property type="match status" value="1"/>
</dbReference>
<gene>
    <name evidence="2" type="ORF">C2I19_01635</name>
</gene>
<dbReference type="Pfam" id="PF07721">
    <property type="entry name" value="TPR_4"/>
    <property type="match status" value="1"/>
</dbReference>
<organism evidence="2 3">
    <name type="scientific">Chromobacterium alticapitis</name>
    <dbReference type="NCBI Taxonomy" id="2073169"/>
    <lineage>
        <taxon>Bacteria</taxon>
        <taxon>Pseudomonadati</taxon>
        <taxon>Pseudomonadota</taxon>
        <taxon>Betaproteobacteria</taxon>
        <taxon>Neisseriales</taxon>
        <taxon>Chromobacteriaceae</taxon>
        <taxon>Chromobacterium</taxon>
    </lineage>
</organism>
<dbReference type="Proteomes" id="UP000237082">
    <property type="component" value="Unassembled WGS sequence"/>
</dbReference>
<accession>A0A2S5DL17</accession>
<protein>
    <submittedName>
        <fullName evidence="2">Uncharacterized protein</fullName>
    </submittedName>
</protein>
<dbReference type="GO" id="GO:0042802">
    <property type="term" value="F:identical protein binding"/>
    <property type="evidence" value="ECO:0007669"/>
    <property type="project" value="InterPro"/>
</dbReference>
<comment type="caution">
    <text evidence="2">The sequence shown here is derived from an EMBL/GenBank/DDBJ whole genome shotgun (WGS) entry which is preliminary data.</text>
</comment>
<dbReference type="InterPro" id="IPR011717">
    <property type="entry name" value="TPR-4"/>
</dbReference>
<dbReference type="AlphaFoldDB" id="A0A2S5DL17"/>
<reference evidence="3" key="1">
    <citation type="submission" date="2018-02" db="EMBL/GenBank/DDBJ databases">
        <authorList>
            <person name="O'Hara-Hanley K."/>
            <person name="Soby S."/>
        </authorList>
    </citation>
    <scope>NUCLEOTIDE SEQUENCE [LARGE SCALE GENOMIC DNA]</scope>
    <source>
        <strain evidence="3">MWU14-2602</strain>
    </source>
</reference>
<proteinExistence type="predicted"/>
<dbReference type="PANTHER" id="PTHR12558:SF13">
    <property type="entry name" value="CELL DIVISION CYCLE PROTEIN 27 HOMOLOG"/>
    <property type="match status" value="1"/>
</dbReference>
<keyword evidence="3" id="KW-1185">Reference proteome</keyword>
<keyword evidence="1" id="KW-0802">TPR repeat</keyword>
<sequence>MMTELKQRLSRVQAYLEADPANTHLWFELADLNLQAGRSSECEEALRRLLALDPAHFGGRSLQGVCLMRQARLDDAVAVFQALQADGWSEPALFYNLAYALMLQGRYAEAEPHAAAAASRLDALPEAGPLHARALHFLGRVDEAVAAAEQALRRHPEHLPLYGLLATLYLDQENLAAAEIIARQVLDAAPGDPDAATTLGMLALSQQDLPVALPLLRQACARKPNSGRAQMGLGLAAMLEGRLDEAEAGVVQALRHMPGHIGSWHVLAWCRILQNRPAEAKEALLEALRLDRNFADTHGGLAVVAIMEGHAQEAQQSVRRALGLNPNSFPGLYAQSLLLQAAGQPAQAKAIHERLMSSAVLPDGTRLNEAVAKAMALSPFNRDA</sequence>
<dbReference type="Pfam" id="PF13432">
    <property type="entry name" value="TPR_16"/>
    <property type="match status" value="4"/>
</dbReference>
<evidence type="ECO:0000313" key="2">
    <source>
        <dbReference type="EMBL" id="POZ63780.1"/>
    </source>
</evidence>
<dbReference type="PANTHER" id="PTHR12558">
    <property type="entry name" value="CELL DIVISION CYCLE 16,23,27"/>
    <property type="match status" value="1"/>
</dbReference>
<dbReference type="SMART" id="SM00028">
    <property type="entry name" value="TPR"/>
    <property type="match status" value="8"/>
</dbReference>
<dbReference type="EMBL" id="PQWB01000008">
    <property type="protein sequence ID" value="POZ63780.1"/>
    <property type="molecule type" value="Genomic_DNA"/>
</dbReference>
<evidence type="ECO:0000256" key="1">
    <source>
        <dbReference type="PROSITE-ProRule" id="PRU00339"/>
    </source>
</evidence>
<dbReference type="OrthoDB" id="5915006at2"/>
<feature type="repeat" description="TPR" evidence="1">
    <location>
        <begin position="295"/>
        <end position="328"/>
    </location>
</feature>
<name>A0A2S5DL17_9NEIS</name>
<evidence type="ECO:0000313" key="3">
    <source>
        <dbReference type="Proteomes" id="UP000237082"/>
    </source>
</evidence>
<dbReference type="PROSITE" id="PS50005">
    <property type="entry name" value="TPR"/>
    <property type="match status" value="1"/>
</dbReference>